<dbReference type="Proteomes" id="UP001057402">
    <property type="component" value="Chromosome 4"/>
</dbReference>
<sequence length="512" mass="54423">MDSYNYPNYPDSGNSSPRSRDVDPSDPSAFFDDASAPSNYKLKFMVSYGGKIQPRPHDNHLTYVGGETKLLTVDRHLSLAALLSRLCSLSVDFPAPVSSFKYQLPGEDLDSLISVSSEDDLLHLFLEYDRLLRSSPTSKPPRMRIFLFPSSSSSSAQQPPTQSFIDALNSAPAAPQDTPKADPRGGGGGGPNSVDFLLGFEKGVAGAAFRQDQIRSEQVVAGDRGLDPAEVQRQLQLELQRMQLRSEAQDSVLYGRKVEEALNASGGMAGYGVPSDFYVPKIAEKPVPQALPPQQAMTAPAATVPGYWQEKQVPSMGFPATSVQEQPMYVIPGHPAGGIYHPSHPQAQMVRQVGSGSSGGGYYAIPQRFPPEVYREHHQLQSQQQPQLLPQHQQQQAMYGILPQQAISIGQTTAVASQTQFQKVASGEGAGLMRTSGTGAGVMDAMNYGQVMYAAAGGGGGMAVTSPYQGMVAVSGGDMRLGSGGGGGSGSSSSSLSQQEGKVMSKVTQNSL</sequence>
<protein>
    <submittedName>
        <fullName evidence="1">Uncharacterized protein</fullName>
    </submittedName>
</protein>
<organism evidence="1 2">
    <name type="scientific">Melastoma candidum</name>
    <dbReference type="NCBI Taxonomy" id="119954"/>
    <lineage>
        <taxon>Eukaryota</taxon>
        <taxon>Viridiplantae</taxon>
        <taxon>Streptophyta</taxon>
        <taxon>Embryophyta</taxon>
        <taxon>Tracheophyta</taxon>
        <taxon>Spermatophyta</taxon>
        <taxon>Magnoliopsida</taxon>
        <taxon>eudicotyledons</taxon>
        <taxon>Gunneridae</taxon>
        <taxon>Pentapetalae</taxon>
        <taxon>rosids</taxon>
        <taxon>malvids</taxon>
        <taxon>Myrtales</taxon>
        <taxon>Melastomataceae</taxon>
        <taxon>Melastomatoideae</taxon>
        <taxon>Melastomateae</taxon>
        <taxon>Melastoma</taxon>
    </lineage>
</organism>
<accession>A0ACB9RAH0</accession>
<dbReference type="EMBL" id="CM042883">
    <property type="protein sequence ID" value="KAI4375910.1"/>
    <property type="molecule type" value="Genomic_DNA"/>
</dbReference>
<comment type="caution">
    <text evidence="1">The sequence shown here is derived from an EMBL/GenBank/DDBJ whole genome shotgun (WGS) entry which is preliminary data.</text>
</comment>
<evidence type="ECO:0000313" key="2">
    <source>
        <dbReference type="Proteomes" id="UP001057402"/>
    </source>
</evidence>
<reference evidence="2" key="1">
    <citation type="journal article" date="2023" name="Front. Plant Sci.">
        <title>Chromosomal-level genome assembly of Melastoma candidum provides insights into trichome evolution.</title>
        <authorList>
            <person name="Zhong Y."/>
            <person name="Wu W."/>
            <person name="Sun C."/>
            <person name="Zou P."/>
            <person name="Liu Y."/>
            <person name="Dai S."/>
            <person name="Zhou R."/>
        </authorList>
    </citation>
    <scope>NUCLEOTIDE SEQUENCE [LARGE SCALE GENOMIC DNA]</scope>
</reference>
<keyword evidence="2" id="KW-1185">Reference proteome</keyword>
<proteinExistence type="predicted"/>
<evidence type="ECO:0000313" key="1">
    <source>
        <dbReference type="EMBL" id="KAI4375910.1"/>
    </source>
</evidence>
<name>A0ACB9RAH0_9MYRT</name>
<gene>
    <name evidence="1" type="ORF">MLD38_013725</name>
</gene>